<sequence length="23" mass="2622">MNNCSRQYFNVICANLITVGFTI</sequence>
<accession>A0A0A8Y526</accession>
<name>A0A0A8Y526_ARUDO</name>
<protein>
    <submittedName>
        <fullName evidence="1">Uncharacterized protein</fullName>
    </submittedName>
</protein>
<reference evidence="1" key="1">
    <citation type="submission" date="2014-09" db="EMBL/GenBank/DDBJ databases">
        <authorList>
            <person name="Magalhaes I.L.F."/>
            <person name="Oliveira U."/>
            <person name="Santos F.R."/>
            <person name="Vidigal T.H.D.A."/>
            <person name="Brescovit A.D."/>
            <person name="Santos A.J."/>
        </authorList>
    </citation>
    <scope>NUCLEOTIDE SEQUENCE</scope>
    <source>
        <tissue evidence="1">Shoot tissue taken approximately 20 cm above the soil surface</tissue>
    </source>
</reference>
<proteinExistence type="predicted"/>
<evidence type="ECO:0000313" key="1">
    <source>
        <dbReference type="EMBL" id="JAD19883.1"/>
    </source>
</evidence>
<dbReference type="AlphaFoldDB" id="A0A0A8Y526"/>
<reference evidence="1" key="2">
    <citation type="journal article" date="2015" name="Data Brief">
        <title>Shoot transcriptome of the giant reed, Arundo donax.</title>
        <authorList>
            <person name="Barrero R.A."/>
            <person name="Guerrero F.D."/>
            <person name="Moolhuijzen P."/>
            <person name="Goolsby J.A."/>
            <person name="Tidwell J."/>
            <person name="Bellgard S.E."/>
            <person name="Bellgard M.I."/>
        </authorList>
    </citation>
    <scope>NUCLEOTIDE SEQUENCE</scope>
    <source>
        <tissue evidence="1">Shoot tissue taken approximately 20 cm above the soil surface</tissue>
    </source>
</reference>
<organism evidence="1">
    <name type="scientific">Arundo donax</name>
    <name type="common">Giant reed</name>
    <name type="synonym">Donax arundinaceus</name>
    <dbReference type="NCBI Taxonomy" id="35708"/>
    <lineage>
        <taxon>Eukaryota</taxon>
        <taxon>Viridiplantae</taxon>
        <taxon>Streptophyta</taxon>
        <taxon>Embryophyta</taxon>
        <taxon>Tracheophyta</taxon>
        <taxon>Spermatophyta</taxon>
        <taxon>Magnoliopsida</taxon>
        <taxon>Liliopsida</taxon>
        <taxon>Poales</taxon>
        <taxon>Poaceae</taxon>
        <taxon>PACMAD clade</taxon>
        <taxon>Arundinoideae</taxon>
        <taxon>Arundineae</taxon>
        <taxon>Arundo</taxon>
    </lineage>
</organism>
<dbReference type="EMBL" id="GBRH01278012">
    <property type="protein sequence ID" value="JAD19883.1"/>
    <property type="molecule type" value="Transcribed_RNA"/>
</dbReference>